<evidence type="ECO:0000256" key="6">
    <source>
        <dbReference type="ARBA" id="ARBA00022723"/>
    </source>
</evidence>
<dbReference type="GO" id="GO:0010181">
    <property type="term" value="F:FMN binding"/>
    <property type="evidence" value="ECO:0007669"/>
    <property type="project" value="InterPro"/>
</dbReference>
<dbReference type="CDD" id="cd04734">
    <property type="entry name" value="OYE_like_3_FMN"/>
    <property type="match status" value="1"/>
</dbReference>
<keyword evidence="7" id="KW-0560">Oxidoreductase</keyword>
<keyword evidence="4" id="KW-0285">Flavoprotein</keyword>
<dbReference type="Proteomes" id="UP000323521">
    <property type="component" value="Chromosome"/>
</dbReference>
<feature type="domain" description="NADH:flavin oxidoreductase/NADH oxidase N-terminal" evidence="10">
    <location>
        <begin position="10"/>
        <end position="333"/>
    </location>
</feature>
<sequence length="652" mass="71510">MSKQFPYLSSPIKIGNIQLRNRVVFSAHLTNFAERNLPGERHAYYYGERAKGGAGLIITEELSVHPSDHAYEKLVDAFSAEALPGYRMITGMVHQYGARIFAQLNHNGNQGTGLYNQLAVWGASPVADPLFCEVPKEIDQVEIDELIRFYAKSALLAQEGGFDGVEFQGSHSSLLRQFLSPYTNRRRDGYGGSAEGRIRLLREVGQAVREAVGPDFCLGIRLSGEEFVDQGLTLNDVVDIARSIEGMDLFNYLNTSVGIATHALYLVEGPMCLPPAYAVYMSSAIKQAVKLPVITVGRIKDPHQGEQVLRQGHADLVGMVRAQISDAYFARKSFNGQEELIRGCLSCNQDCIGRVGLNQTIGCVQNPAVGKEKIWGQGMVKPAPRTKQVYVIGGGPAGMQAALAAAQRGHRVSLFEKDHELGGQVRFASRLPYRSEFGDHIRNLLNELKTVPVQVYLGHEIRSEEVAEKSPDAVIVATGSLPQALPVPGCDQKNVLTVLQLLTQDVPLGEKVLIVDQLGFYQATGVAEMLADQGKKVEILSSSLYVGQGLGRTLDLDLWYQRARKKQIVLTPNVSFLGVDGDTVKGIHNYSGQQLLWEHIDHVVLAVPHRANDAFYFSLKGKVRELYRIGDCVAPRRLDAAVSEGFKTGSAL</sequence>
<evidence type="ECO:0000259" key="10">
    <source>
        <dbReference type="Pfam" id="PF00724"/>
    </source>
</evidence>
<dbReference type="InterPro" id="IPR051793">
    <property type="entry name" value="NADH:flavin_oxidoreductase"/>
</dbReference>
<keyword evidence="9" id="KW-0411">Iron-sulfur</keyword>
<dbReference type="SUPFAM" id="SSF51395">
    <property type="entry name" value="FMN-linked oxidoreductases"/>
    <property type="match status" value="1"/>
</dbReference>
<dbReference type="AlphaFoldDB" id="A0A3G1KR43"/>
<dbReference type="SUPFAM" id="SSF51905">
    <property type="entry name" value="FAD/NAD(P)-binding domain"/>
    <property type="match status" value="1"/>
</dbReference>
<dbReference type="PANTHER" id="PTHR42917">
    <property type="entry name" value="2,4-DIENOYL-COA REDUCTASE"/>
    <property type="match status" value="1"/>
</dbReference>
<evidence type="ECO:0000256" key="1">
    <source>
        <dbReference type="ARBA" id="ARBA00001917"/>
    </source>
</evidence>
<protein>
    <submittedName>
        <fullName evidence="12">NADH:flavin oxidoreductase</fullName>
    </submittedName>
</protein>
<feature type="domain" description="FAD/NAD(P)-binding" evidence="11">
    <location>
        <begin position="388"/>
        <end position="619"/>
    </location>
</feature>
<dbReference type="InterPro" id="IPR036188">
    <property type="entry name" value="FAD/NAD-bd_sf"/>
</dbReference>
<dbReference type="OrthoDB" id="9772736at2"/>
<dbReference type="GO" id="GO:0016491">
    <property type="term" value="F:oxidoreductase activity"/>
    <property type="evidence" value="ECO:0007669"/>
    <property type="project" value="UniProtKB-KW"/>
</dbReference>
<keyword evidence="13" id="KW-1185">Reference proteome</keyword>
<name>A0A3G1KR43_FORW1</name>
<comment type="cofactor">
    <cofactor evidence="1">
        <name>FMN</name>
        <dbReference type="ChEBI" id="CHEBI:58210"/>
    </cofactor>
</comment>
<dbReference type="Pfam" id="PF07992">
    <property type="entry name" value="Pyr_redox_2"/>
    <property type="match status" value="1"/>
</dbReference>
<evidence type="ECO:0000256" key="9">
    <source>
        <dbReference type="ARBA" id="ARBA00023014"/>
    </source>
</evidence>
<dbReference type="PANTHER" id="PTHR42917:SF2">
    <property type="entry name" value="2,4-DIENOYL-COA REDUCTASE [(2E)-ENOYL-COA-PRODUCING]"/>
    <property type="match status" value="1"/>
</dbReference>
<evidence type="ECO:0000256" key="4">
    <source>
        <dbReference type="ARBA" id="ARBA00022630"/>
    </source>
</evidence>
<dbReference type="Gene3D" id="3.40.50.720">
    <property type="entry name" value="NAD(P)-binding Rossmann-like Domain"/>
    <property type="match status" value="1"/>
</dbReference>
<evidence type="ECO:0000256" key="2">
    <source>
        <dbReference type="ARBA" id="ARBA00001966"/>
    </source>
</evidence>
<organism evidence="12 13">
    <name type="scientific">Formimonas warabiya</name>
    <dbReference type="NCBI Taxonomy" id="1761012"/>
    <lineage>
        <taxon>Bacteria</taxon>
        <taxon>Bacillati</taxon>
        <taxon>Bacillota</taxon>
        <taxon>Clostridia</taxon>
        <taxon>Eubacteriales</taxon>
        <taxon>Peptococcaceae</taxon>
        <taxon>Candidatus Formimonas</taxon>
    </lineage>
</organism>
<keyword evidence="6" id="KW-0479">Metal-binding</keyword>
<dbReference type="Gene3D" id="3.20.20.70">
    <property type="entry name" value="Aldolase class I"/>
    <property type="match status" value="1"/>
</dbReference>
<proteinExistence type="inferred from homology"/>
<dbReference type="NCBIfam" id="TIGR03997">
    <property type="entry name" value="mycofact_OYE_2"/>
    <property type="match status" value="1"/>
</dbReference>
<evidence type="ECO:0000313" key="13">
    <source>
        <dbReference type="Proteomes" id="UP000323521"/>
    </source>
</evidence>
<dbReference type="InterPro" id="IPR023753">
    <property type="entry name" value="FAD/NAD-binding_dom"/>
</dbReference>
<dbReference type="KEGG" id="fwa:DCMF_09220"/>
<comment type="cofactor">
    <cofactor evidence="2">
        <name>[4Fe-4S] cluster</name>
        <dbReference type="ChEBI" id="CHEBI:49883"/>
    </cofactor>
</comment>
<dbReference type="Gene3D" id="3.50.50.60">
    <property type="entry name" value="FAD/NAD(P)-binding domain"/>
    <property type="match status" value="1"/>
</dbReference>
<comment type="similarity">
    <text evidence="3">In the N-terminal section; belongs to the NADH:flavin oxidoreductase/NADH oxidase family.</text>
</comment>
<keyword evidence="8" id="KW-0408">Iron</keyword>
<evidence type="ECO:0000256" key="7">
    <source>
        <dbReference type="ARBA" id="ARBA00023002"/>
    </source>
</evidence>
<reference evidence="12 13" key="1">
    <citation type="submission" date="2016-10" db="EMBL/GenBank/DDBJ databases">
        <title>Complete Genome Sequence of Peptococcaceae strain DCMF.</title>
        <authorList>
            <person name="Edwards R.J."/>
            <person name="Holland S.I."/>
            <person name="Deshpande N.P."/>
            <person name="Wong Y.K."/>
            <person name="Ertan H."/>
            <person name="Manefield M."/>
            <person name="Russell T.L."/>
            <person name="Lee M.J."/>
        </authorList>
    </citation>
    <scope>NUCLEOTIDE SEQUENCE [LARGE SCALE GENOMIC DNA]</scope>
    <source>
        <strain evidence="12 13">DCMF</strain>
    </source>
</reference>
<dbReference type="InterPro" id="IPR023987">
    <property type="entry name" value="CHP03977_oxidoreductase"/>
</dbReference>
<dbReference type="PRINTS" id="PR00368">
    <property type="entry name" value="FADPNR"/>
</dbReference>
<accession>A0A3G1KR43</accession>
<dbReference type="RefSeq" id="WP_148134164.1">
    <property type="nucleotide sequence ID" value="NZ_CP017634.1"/>
</dbReference>
<evidence type="ECO:0000259" key="11">
    <source>
        <dbReference type="Pfam" id="PF07992"/>
    </source>
</evidence>
<dbReference type="GO" id="GO:0051536">
    <property type="term" value="F:iron-sulfur cluster binding"/>
    <property type="evidence" value="ECO:0007669"/>
    <property type="project" value="UniProtKB-KW"/>
</dbReference>
<dbReference type="InterPro" id="IPR001155">
    <property type="entry name" value="OxRdtase_FMN_N"/>
</dbReference>
<evidence type="ECO:0000256" key="3">
    <source>
        <dbReference type="ARBA" id="ARBA00011048"/>
    </source>
</evidence>
<dbReference type="GO" id="GO:0046872">
    <property type="term" value="F:metal ion binding"/>
    <property type="evidence" value="ECO:0007669"/>
    <property type="project" value="UniProtKB-KW"/>
</dbReference>
<dbReference type="Pfam" id="PF00724">
    <property type="entry name" value="Oxidored_FMN"/>
    <property type="match status" value="1"/>
</dbReference>
<keyword evidence="5" id="KW-0288">FMN</keyword>
<gene>
    <name evidence="12" type="ORF">DCMF_09220</name>
</gene>
<dbReference type="EMBL" id="CP017634">
    <property type="protein sequence ID" value="ATW24928.1"/>
    <property type="molecule type" value="Genomic_DNA"/>
</dbReference>
<evidence type="ECO:0000313" key="12">
    <source>
        <dbReference type="EMBL" id="ATW24928.1"/>
    </source>
</evidence>
<dbReference type="InterPro" id="IPR013785">
    <property type="entry name" value="Aldolase_TIM"/>
</dbReference>
<evidence type="ECO:0000256" key="5">
    <source>
        <dbReference type="ARBA" id="ARBA00022643"/>
    </source>
</evidence>
<evidence type="ECO:0000256" key="8">
    <source>
        <dbReference type="ARBA" id="ARBA00023004"/>
    </source>
</evidence>